<keyword evidence="6 7" id="KW-0472">Membrane</keyword>
<evidence type="ECO:0000313" key="8">
    <source>
        <dbReference type="EMBL" id="TWH63790.1"/>
    </source>
</evidence>
<dbReference type="PANTHER" id="PTHR33452:SF1">
    <property type="entry name" value="INNER MEMBRANE PROTEIN YPHA-RELATED"/>
    <property type="match status" value="1"/>
</dbReference>
<evidence type="ECO:0000256" key="2">
    <source>
        <dbReference type="ARBA" id="ARBA00006679"/>
    </source>
</evidence>
<evidence type="ECO:0000256" key="7">
    <source>
        <dbReference type="SAM" id="Phobius"/>
    </source>
</evidence>
<dbReference type="OrthoDB" id="9792760at2"/>
<reference evidence="8 9" key="1">
    <citation type="submission" date="2019-07" db="EMBL/GenBank/DDBJ databases">
        <title>Genomic Encyclopedia of Type Strains, Phase I: the one thousand microbial genomes (KMG-I) project.</title>
        <authorList>
            <person name="Kyrpides N."/>
        </authorList>
    </citation>
    <scope>NUCLEOTIDE SEQUENCE [LARGE SCALE GENOMIC DNA]</scope>
    <source>
        <strain evidence="8 9">DSM 375</strain>
    </source>
</reference>
<comment type="caution">
    <text evidence="8">The sequence shown here is derived from an EMBL/GenBank/DDBJ whole genome shotgun (WGS) entry which is preliminary data.</text>
</comment>
<dbReference type="RefSeq" id="WP_144573370.1">
    <property type="nucleotide sequence ID" value="NZ_VLKG01000020.1"/>
</dbReference>
<dbReference type="InterPro" id="IPR051907">
    <property type="entry name" value="DoxX-like_oxidoreductase"/>
</dbReference>
<keyword evidence="5 7" id="KW-1133">Transmembrane helix</keyword>
<keyword evidence="9" id="KW-1185">Reference proteome</keyword>
<feature type="transmembrane region" description="Helical" evidence="7">
    <location>
        <begin position="43"/>
        <end position="68"/>
    </location>
</feature>
<keyword evidence="4 7" id="KW-0812">Transmembrane</keyword>
<dbReference type="PANTHER" id="PTHR33452">
    <property type="entry name" value="OXIDOREDUCTASE CATD-RELATED"/>
    <property type="match status" value="1"/>
</dbReference>
<organism evidence="8 9">
    <name type="scientific">Azomonas agilis</name>
    <dbReference type="NCBI Taxonomy" id="116849"/>
    <lineage>
        <taxon>Bacteria</taxon>
        <taxon>Pseudomonadati</taxon>
        <taxon>Pseudomonadota</taxon>
        <taxon>Gammaproteobacteria</taxon>
        <taxon>Pseudomonadales</taxon>
        <taxon>Pseudomonadaceae</taxon>
        <taxon>Azomonas</taxon>
    </lineage>
</organism>
<dbReference type="GO" id="GO:0005886">
    <property type="term" value="C:plasma membrane"/>
    <property type="evidence" value="ECO:0007669"/>
    <property type="project" value="UniProtKB-SubCell"/>
</dbReference>
<evidence type="ECO:0000313" key="9">
    <source>
        <dbReference type="Proteomes" id="UP000319627"/>
    </source>
</evidence>
<dbReference type="AlphaFoldDB" id="A0A562HYE2"/>
<feature type="transmembrane region" description="Helical" evidence="7">
    <location>
        <begin position="12"/>
        <end position="31"/>
    </location>
</feature>
<proteinExistence type="inferred from homology"/>
<protein>
    <submittedName>
        <fullName evidence="8">Putative oxidoreductase</fullName>
    </submittedName>
</protein>
<name>A0A562HYE2_9GAMM</name>
<sequence length="140" mass="14573">MRIEANNTLDLVGRILLASLFITSGIAKVSAPEATLGYIESIGIPYPLLSLLAALAVELGLATALVVGLKTRQSALAMAGFSVATAVLFHNQLGDTNQQIHFLKNVAIAGGLLQVARIGAGAFSLDAVLNRHRRVQSAVA</sequence>
<dbReference type="InterPro" id="IPR032808">
    <property type="entry name" value="DoxX"/>
</dbReference>
<keyword evidence="3" id="KW-1003">Cell membrane</keyword>
<dbReference type="Pfam" id="PF07681">
    <property type="entry name" value="DoxX"/>
    <property type="match status" value="1"/>
</dbReference>
<evidence type="ECO:0000256" key="6">
    <source>
        <dbReference type="ARBA" id="ARBA00023136"/>
    </source>
</evidence>
<evidence type="ECO:0000256" key="3">
    <source>
        <dbReference type="ARBA" id="ARBA00022475"/>
    </source>
</evidence>
<dbReference type="Proteomes" id="UP000319627">
    <property type="component" value="Unassembled WGS sequence"/>
</dbReference>
<evidence type="ECO:0000256" key="4">
    <source>
        <dbReference type="ARBA" id="ARBA00022692"/>
    </source>
</evidence>
<dbReference type="EMBL" id="VLKG01000020">
    <property type="protein sequence ID" value="TWH63790.1"/>
    <property type="molecule type" value="Genomic_DNA"/>
</dbReference>
<evidence type="ECO:0000256" key="1">
    <source>
        <dbReference type="ARBA" id="ARBA00004651"/>
    </source>
</evidence>
<comment type="subcellular location">
    <subcellularLocation>
        <location evidence="1">Cell membrane</location>
        <topology evidence="1">Multi-pass membrane protein</topology>
    </subcellularLocation>
</comment>
<comment type="similarity">
    <text evidence="2">Belongs to the DoxX family.</text>
</comment>
<gene>
    <name evidence="8" type="ORF">LX59_03117</name>
</gene>
<evidence type="ECO:0000256" key="5">
    <source>
        <dbReference type="ARBA" id="ARBA00022989"/>
    </source>
</evidence>
<accession>A0A562HYE2</accession>